<feature type="transmembrane region" description="Helical" evidence="1">
    <location>
        <begin position="411"/>
        <end position="430"/>
    </location>
</feature>
<dbReference type="PANTHER" id="PTHR19446">
    <property type="entry name" value="REVERSE TRANSCRIPTASES"/>
    <property type="match status" value="1"/>
</dbReference>
<keyword evidence="1" id="KW-1133">Transmembrane helix</keyword>
<evidence type="ECO:0000259" key="2">
    <source>
        <dbReference type="Pfam" id="PF00078"/>
    </source>
</evidence>
<accession>A0ABQ8T0S1</accession>
<keyword evidence="1" id="KW-0812">Transmembrane</keyword>
<dbReference type="Proteomes" id="UP001148838">
    <property type="component" value="Unassembled WGS sequence"/>
</dbReference>
<sequence>MLGNFRCWTPDSFHRHYHLHLIQTLNNIIDKNKGEMKMFGVMKEKTTIVREKPSATSALSITNVFMTLSEIEPGPPVWKTSIVKDASEVHISLINRSSAMRDIDRTTVSFPDQQLLVPLAFLRVSELDSYLRLLLGLEYAIRRVQDNREGLELNGLNQLLVYAYDVNMLGENPQTIRENTEILLEAIYSIEHFIFVMYGLSMIVKLTLLVTRRRNSNAAVHEHLSGSNASTRKVVADRPYQTLAVIRTGSASDLIFSPGNNFTLTLYFISLSNEIYEKGKWPEDFTETRVDSKKCKEFKTTSLISHSAKILLRILNRHSYFKLKEQLEDEQFGFRKEKGTRDAIGLLRTIDERYLENNKEVYIVFVDLEKAFDRVDWSKTDGDPKENWCGLEREKNFKCEMAFVNKLRYACLLKILLAITCGLLVAYNLSYNELNLYSNFHRNPFSVKRLATHINKKNRATPNLIFNHKRAYTSEDLGTTTEKSQSRPKVTVSCSITFNQVVGPFILRNIMNPERYLAMLENEVWPIVSTWDNINDLIFMQDGALLILHSTSMPGLINIFQIVGWIVVVRISGRDESSRRVDIAIDRGNDPAIIIDPTVRFETAVEKPIVVHEEKKTIYDPTIEYFMDYYHYKDRLKYLGYCSEQGEQFKNSQLNVLSLLEFL</sequence>
<dbReference type="Pfam" id="PF00078">
    <property type="entry name" value="RVT_1"/>
    <property type="match status" value="1"/>
</dbReference>
<organism evidence="3 4">
    <name type="scientific">Periplaneta americana</name>
    <name type="common">American cockroach</name>
    <name type="synonym">Blatta americana</name>
    <dbReference type="NCBI Taxonomy" id="6978"/>
    <lineage>
        <taxon>Eukaryota</taxon>
        <taxon>Metazoa</taxon>
        <taxon>Ecdysozoa</taxon>
        <taxon>Arthropoda</taxon>
        <taxon>Hexapoda</taxon>
        <taxon>Insecta</taxon>
        <taxon>Pterygota</taxon>
        <taxon>Neoptera</taxon>
        <taxon>Polyneoptera</taxon>
        <taxon>Dictyoptera</taxon>
        <taxon>Blattodea</taxon>
        <taxon>Blattoidea</taxon>
        <taxon>Blattidae</taxon>
        <taxon>Blattinae</taxon>
        <taxon>Periplaneta</taxon>
    </lineage>
</organism>
<evidence type="ECO:0000313" key="3">
    <source>
        <dbReference type="EMBL" id="KAJ4439626.1"/>
    </source>
</evidence>
<feature type="transmembrane region" description="Helical" evidence="1">
    <location>
        <begin position="555"/>
        <end position="573"/>
    </location>
</feature>
<reference evidence="3 4" key="1">
    <citation type="journal article" date="2022" name="Allergy">
        <title>Genome assembly and annotation of Periplaneta americana reveal a comprehensive cockroach allergen profile.</title>
        <authorList>
            <person name="Wang L."/>
            <person name="Xiong Q."/>
            <person name="Saelim N."/>
            <person name="Wang L."/>
            <person name="Nong W."/>
            <person name="Wan A.T."/>
            <person name="Shi M."/>
            <person name="Liu X."/>
            <person name="Cao Q."/>
            <person name="Hui J.H.L."/>
            <person name="Sookrung N."/>
            <person name="Leung T.F."/>
            <person name="Tungtrongchitr A."/>
            <person name="Tsui S.K.W."/>
        </authorList>
    </citation>
    <scope>NUCLEOTIDE SEQUENCE [LARGE SCALE GENOMIC DNA]</scope>
    <source>
        <strain evidence="3">PWHHKU_190912</strain>
    </source>
</reference>
<dbReference type="InterPro" id="IPR036397">
    <property type="entry name" value="RNaseH_sf"/>
</dbReference>
<protein>
    <recommendedName>
        <fullName evidence="2">Reverse transcriptase domain-containing protein</fullName>
    </recommendedName>
</protein>
<evidence type="ECO:0000313" key="4">
    <source>
        <dbReference type="Proteomes" id="UP001148838"/>
    </source>
</evidence>
<evidence type="ECO:0000256" key="1">
    <source>
        <dbReference type="SAM" id="Phobius"/>
    </source>
</evidence>
<proteinExistence type="predicted"/>
<feature type="transmembrane region" description="Helical" evidence="1">
    <location>
        <begin position="192"/>
        <end position="211"/>
    </location>
</feature>
<dbReference type="InterPro" id="IPR000477">
    <property type="entry name" value="RT_dom"/>
</dbReference>
<gene>
    <name evidence="3" type="ORF">ANN_07754</name>
</gene>
<feature type="domain" description="Reverse transcriptase" evidence="2">
    <location>
        <begin position="294"/>
        <end position="381"/>
    </location>
</feature>
<keyword evidence="4" id="KW-1185">Reference proteome</keyword>
<comment type="caution">
    <text evidence="3">The sequence shown here is derived from an EMBL/GenBank/DDBJ whole genome shotgun (WGS) entry which is preliminary data.</text>
</comment>
<name>A0ABQ8T0S1_PERAM</name>
<keyword evidence="1" id="KW-0472">Membrane</keyword>
<dbReference type="Gene3D" id="3.30.420.10">
    <property type="entry name" value="Ribonuclease H-like superfamily/Ribonuclease H"/>
    <property type="match status" value="1"/>
</dbReference>
<dbReference type="EMBL" id="JAJSOF020000017">
    <property type="protein sequence ID" value="KAJ4439626.1"/>
    <property type="molecule type" value="Genomic_DNA"/>
</dbReference>